<organism evidence="1 2">
    <name type="scientific">Mesorhizobium delmotii</name>
    <dbReference type="NCBI Taxonomy" id="1631247"/>
    <lineage>
        <taxon>Bacteria</taxon>
        <taxon>Pseudomonadati</taxon>
        <taxon>Pseudomonadota</taxon>
        <taxon>Alphaproteobacteria</taxon>
        <taxon>Hyphomicrobiales</taxon>
        <taxon>Phyllobacteriaceae</taxon>
        <taxon>Mesorhizobium</taxon>
    </lineage>
</organism>
<dbReference type="AlphaFoldDB" id="A0A2P9ANM5"/>
<protein>
    <submittedName>
        <fullName evidence="1">Uncharacterized protein</fullName>
    </submittedName>
</protein>
<name>A0A2P9ANM5_9HYPH</name>
<reference evidence="2" key="1">
    <citation type="submission" date="2016-12" db="EMBL/GenBank/DDBJ databases">
        <authorList>
            <person name="Brunel B."/>
        </authorList>
    </citation>
    <scope>NUCLEOTIDE SEQUENCE [LARGE SCALE GENOMIC DNA]</scope>
</reference>
<dbReference type="Proteomes" id="UP000245698">
    <property type="component" value="Unassembled WGS sequence"/>
</dbReference>
<evidence type="ECO:0000313" key="2">
    <source>
        <dbReference type="Proteomes" id="UP000245698"/>
    </source>
</evidence>
<dbReference type="EMBL" id="FUIG01000039">
    <property type="protein sequence ID" value="SJM32758.1"/>
    <property type="molecule type" value="Genomic_DNA"/>
</dbReference>
<proteinExistence type="predicted"/>
<evidence type="ECO:0000313" key="1">
    <source>
        <dbReference type="EMBL" id="SJM32758.1"/>
    </source>
</evidence>
<gene>
    <name evidence="1" type="ORF">BQ8482_310079</name>
</gene>
<sequence>MEELGELFKRRRRESIGGGRTLKGFAQRPDDSSRAALMIFASRLQRPLFAEMTRADQQAWDDEARCVFNSCGASF</sequence>
<accession>A0A2P9ANM5</accession>
<keyword evidence="2" id="KW-1185">Reference proteome</keyword>